<accession>A0A0C3BZP7</accession>
<dbReference type="AlphaFoldDB" id="A0A0C3BZP7"/>
<reference evidence="2" key="2">
    <citation type="submission" date="2015-01" db="EMBL/GenBank/DDBJ databases">
        <title>Evolutionary Origins and Diversification of the Mycorrhizal Mutualists.</title>
        <authorList>
            <consortium name="DOE Joint Genome Institute"/>
            <consortium name="Mycorrhizal Genomics Consortium"/>
            <person name="Kohler A."/>
            <person name="Kuo A."/>
            <person name="Nagy L.G."/>
            <person name="Floudas D."/>
            <person name="Copeland A."/>
            <person name="Barry K.W."/>
            <person name="Cichocki N."/>
            <person name="Veneault-Fourrey C."/>
            <person name="LaButti K."/>
            <person name="Lindquist E.A."/>
            <person name="Lipzen A."/>
            <person name="Lundell T."/>
            <person name="Morin E."/>
            <person name="Murat C."/>
            <person name="Riley R."/>
            <person name="Ohm R."/>
            <person name="Sun H."/>
            <person name="Tunlid A."/>
            <person name="Henrissat B."/>
            <person name="Grigoriev I.V."/>
            <person name="Hibbett D.S."/>
            <person name="Martin F."/>
        </authorList>
    </citation>
    <scope>NUCLEOTIDE SEQUENCE [LARGE SCALE GENOMIC DNA]</scope>
    <source>
        <strain evidence="2">F 1598</strain>
    </source>
</reference>
<evidence type="ECO:0000313" key="2">
    <source>
        <dbReference type="Proteomes" id="UP000054166"/>
    </source>
</evidence>
<dbReference type="HOGENOM" id="CLU_1611420_0_0_1"/>
<sequence>MLSETAETEALTILQLMIAQNLSNTTGAPCTPFSMLDIQQYIEFFDFSKKLEERQGGMPVSKAIIITNIMANFYTFRSLNSKSEQKTRIERMSLLKIIITVACWGMPPNYLQRFEAACNEYQRTLQSGSWASFLDLVRKERAAANVVVSNPFFEFDITMPSTTHR</sequence>
<dbReference type="EMBL" id="KN832993">
    <property type="protein sequence ID" value="KIM82837.1"/>
    <property type="molecule type" value="Genomic_DNA"/>
</dbReference>
<dbReference type="OrthoDB" id="3106906at2759"/>
<proteinExistence type="predicted"/>
<organism evidence="1 2">
    <name type="scientific">Piloderma croceum (strain F 1598)</name>
    <dbReference type="NCBI Taxonomy" id="765440"/>
    <lineage>
        <taxon>Eukaryota</taxon>
        <taxon>Fungi</taxon>
        <taxon>Dikarya</taxon>
        <taxon>Basidiomycota</taxon>
        <taxon>Agaricomycotina</taxon>
        <taxon>Agaricomycetes</taxon>
        <taxon>Agaricomycetidae</taxon>
        <taxon>Atheliales</taxon>
        <taxon>Atheliaceae</taxon>
        <taxon>Piloderma</taxon>
    </lineage>
</organism>
<reference evidence="1 2" key="1">
    <citation type="submission" date="2014-04" db="EMBL/GenBank/DDBJ databases">
        <authorList>
            <consortium name="DOE Joint Genome Institute"/>
            <person name="Kuo A."/>
            <person name="Tarkka M."/>
            <person name="Buscot F."/>
            <person name="Kohler A."/>
            <person name="Nagy L.G."/>
            <person name="Floudas D."/>
            <person name="Copeland A."/>
            <person name="Barry K.W."/>
            <person name="Cichocki N."/>
            <person name="Veneault-Fourrey C."/>
            <person name="LaButti K."/>
            <person name="Lindquist E.A."/>
            <person name="Lipzen A."/>
            <person name="Lundell T."/>
            <person name="Morin E."/>
            <person name="Murat C."/>
            <person name="Sun H."/>
            <person name="Tunlid A."/>
            <person name="Henrissat B."/>
            <person name="Grigoriev I.V."/>
            <person name="Hibbett D.S."/>
            <person name="Martin F."/>
            <person name="Nordberg H.P."/>
            <person name="Cantor M.N."/>
            <person name="Hua S.X."/>
        </authorList>
    </citation>
    <scope>NUCLEOTIDE SEQUENCE [LARGE SCALE GENOMIC DNA]</scope>
    <source>
        <strain evidence="1 2">F 1598</strain>
    </source>
</reference>
<protein>
    <submittedName>
        <fullName evidence="1">Uncharacterized protein</fullName>
    </submittedName>
</protein>
<dbReference type="InParanoid" id="A0A0C3BZP7"/>
<gene>
    <name evidence="1" type="ORF">PILCRDRAFT_458288</name>
</gene>
<name>A0A0C3BZP7_PILCF</name>
<keyword evidence="2" id="KW-1185">Reference proteome</keyword>
<dbReference type="Proteomes" id="UP000054166">
    <property type="component" value="Unassembled WGS sequence"/>
</dbReference>
<evidence type="ECO:0000313" key="1">
    <source>
        <dbReference type="EMBL" id="KIM82837.1"/>
    </source>
</evidence>